<evidence type="ECO:0000313" key="2">
    <source>
        <dbReference type="Proteomes" id="UP000559027"/>
    </source>
</evidence>
<name>A0A8H5GBR3_9AGAR</name>
<gene>
    <name evidence="1" type="ORF">D9756_002764</name>
</gene>
<keyword evidence="2" id="KW-1185">Reference proteome</keyword>
<comment type="caution">
    <text evidence="1">The sequence shown here is derived from an EMBL/GenBank/DDBJ whole genome shotgun (WGS) entry which is preliminary data.</text>
</comment>
<accession>A0A8H5GBR3</accession>
<evidence type="ECO:0000313" key="1">
    <source>
        <dbReference type="EMBL" id="KAF5361994.1"/>
    </source>
</evidence>
<sequence>MVQLVISKFLLHETVIVPAYLPSTHPVLKFCLKLDSVLFTSAEFKCRPRLKLQGKLLTSVSQDQTTFKLSKEAHQAAGFVIPSPTPPGLPWPPPSCYTRDESSNVKISCDPVTVAACKTATISYVDRILEGMNDRHVRTTASKRIMLERNNVVTWMGRHYISKNKQNWSYAYNGSTVYDNGNMNARGMAFEDEIVIGVVLTRKFVVHPRFSTYRTAQAPTLLANSKKTYNVSICC</sequence>
<organism evidence="1 2">
    <name type="scientific">Leucocoprinus leucothites</name>
    <dbReference type="NCBI Taxonomy" id="201217"/>
    <lineage>
        <taxon>Eukaryota</taxon>
        <taxon>Fungi</taxon>
        <taxon>Dikarya</taxon>
        <taxon>Basidiomycota</taxon>
        <taxon>Agaricomycotina</taxon>
        <taxon>Agaricomycetes</taxon>
        <taxon>Agaricomycetidae</taxon>
        <taxon>Agaricales</taxon>
        <taxon>Agaricineae</taxon>
        <taxon>Agaricaceae</taxon>
        <taxon>Leucocoprinus</taxon>
    </lineage>
</organism>
<dbReference type="EMBL" id="JAACJO010000002">
    <property type="protein sequence ID" value="KAF5361994.1"/>
    <property type="molecule type" value="Genomic_DNA"/>
</dbReference>
<protein>
    <submittedName>
        <fullName evidence="1">Uncharacterized protein</fullName>
    </submittedName>
</protein>
<proteinExistence type="predicted"/>
<reference evidence="1 2" key="1">
    <citation type="journal article" date="2020" name="ISME J.">
        <title>Uncovering the hidden diversity of litter-decomposition mechanisms in mushroom-forming fungi.</title>
        <authorList>
            <person name="Floudas D."/>
            <person name="Bentzer J."/>
            <person name="Ahren D."/>
            <person name="Johansson T."/>
            <person name="Persson P."/>
            <person name="Tunlid A."/>
        </authorList>
    </citation>
    <scope>NUCLEOTIDE SEQUENCE [LARGE SCALE GENOMIC DNA]</scope>
    <source>
        <strain evidence="1 2">CBS 146.42</strain>
    </source>
</reference>
<dbReference type="Proteomes" id="UP000559027">
    <property type="component" value="Unassembled WGS sequence"/>
</dbReference>
<dbReference type="AlphaFoldDB" id="A0A8H5GBR3"/>